<keyword evidence="10" id="KW-1185">Reference proteome</keyword>
<keyword evidence="7 8" id="KW-0472">Membrane</keyword>
<dbReference type="GO" id="GO:0000506">
    <property type="term" value="C:glycosylphosphatidylinositol-N-acetylglucosaminyltransferase (GPI-GnT) complex"/>
    <property type="evidence" value="ECO:0007669"/>
    <property type="project" value="TreeGrafter"/>
</dbReference>
<evidence type="ECO:0000313" key="10">
    <source>
        <dbReference type="Proteomes" id="UP000242146"/>
    </source>
</evidence>
<dbReference type="Pfam" id="PF06432">
    <property type="entry name" value="GPI2"/>
    <property type="match status" value="1"/>
</dbReference>
<evidence type="ECO:0000256" key="3">
    <source>
        <dbReference type="ARBA" id="ARBA00008321"/>
    </source>
</evidence>
<feature type="transmembrane region" description="Helical" evidence="8">
    <location>
        <begin position="54"/>
        <end position="75"/>
    </location>
</feature>
<dbReference type="PANTHER" id="PTHR12982">
    <property type="entry name" value="PHOSPHATIDYLINOSITOL GLYCAN, CLASS C"/>
    <property type="match status" value="1"/>
</dbReference>
<evidence type="ECO:0000256" key="4">
    <source>
        <dbReference type="ARBA" id="ARBA00022502"/>
    </source>
</evidence>
<dbReference type="OrthoDB" id="196709at2759"/>
<keyword evidence="9" id="KW-0808">Transferase</keyword>
<keyword evidence="9" id="KW-0328">Glycosyltransferase</keyword>
<dbReference type="InterPro" id="IPR009450">
    <property type="entry name" value="Plno_GlcNAc_GPI2"/>
</dbReference>
<keyword evidence="4" id="KW-0337">GPI-anchor biosynthesis</keyword>
<evidence type="ECO:0000313" key="9">
    <source>
        <dbReference type="EMBL" id="ORX60400.1"/>
    </source>
</evidence>
<protein>
    <submittedName>
        <fullName evidence="9">Phosphatidylinositol N-acetylglucosaminyltransferase</fullName>
    </submittedName>
</protein>
<evidence type="ECO:0000256" key="7">
    <source>
        <dbReference type="ARBA" id="ARBA00023136"/>
    </source>
</evidence>
<sequence>MATTFGDSEYQYHPPWRKLLWVKQDYPDNYVDDSFLEELQKNVNVRDYDYWTMVYQSGIITQHISTVVIFVAIFIHLQNNSISATQLIWIGAASTTLGYFCWNLMAKQQSFRRGRVLKSAAFFFSTLLGLSPILKTLTSQTSDDTIWAMTVYCFLANVLSHDYGTQSGPRIKIPGSLSTNAAIFASVLLASRLDTNLDVFGFLSFAVEWFALFPIFRKHAQQVHAKQSIMLNMVLQLLCIILFFPISKAVVILYLFGFSFLTFICPYWLIFIQKYKNEIHGPWDEARPRLQKRTRRVTYRKYT</sequence>
<comment type="caution">
    <text evidence="9">The sequence shown here is derived from an EMBL/GenBank/DDBJ whole genome shotgun (WGS) entry which is preliminary data.</text>
</comment>
<reference evidence="9 10" key="1">
    <citation type="submission" date="2016-07" db="EMBL/GenBank/DDBJ databases">
        <title>Pervasive Adenine N6-methylation of Active Genes in Fungi.</title>
        <authorList>
            <consortium name="DOE Joint Genome Institute"/>
            <person name="Mondo S.J."/>
            <person name="Dannebaum R.O."/>
            <person name="Kuo R.C."/>
            <person name="Labutti K."/>
            <person name="Haridas S."/>
            <person name="Kuo A."/>
            <person name="Salamov A."/>
            <person name="Ahrendt S.R."/>
            <person name="Lipzen A."/>
            <person name="Sullivan W."/>
            <person name="Andreopoulos W.B."/>
            <person name="Clum A."/>
            <person name="Lindquist E."/>
            <person name="Daum C."/>
            <person name="Ramamoorthy G.K."/>
            <person name="Gryganskyi A."/>
            <person name="Culley D."/>
            <person name="Magnuson J.K."/>
            <person name="James T.Y."/>
            <person name="O'Malley M.A."/>
            <person name="Stajich J.E."/>
            <person name="Spatafora J.W."/>
            <person name="Visel A."/>
            <person name="Grigoriev I.V."/>
        </authorList>
    </citation>
    <scope>NUCLEOTIDE SEQUENCE [LARGE SCALE GENOMIC DNA]</scope>
    <source>
        <strain evidence="9 10">NRRL 3301</strain>
    </source>
</reference>
<dbReference type="GO" id="GO:0016757">
    <property type="term" value="F:glycosyltransferase activity"/>
    <property type="evidence" value="ECO:0007669"/>
    <property type="project" value="UniProtKB-KW"/>
</dbReference>
<organism evidence="9 10">
    <name type="scientific">Hesseltinella vesiculosa</name>
    <dbReference type="NCBI Taxonomy" id="101127"/>
    <lineage>
        <taxon>Eukaryota</taxon>
        <taxon>Fungi</taxon>
        <taxon>Fungi incertae sedis</taxon>
        <taxon>Mucoromycota</taxon>
        <taxon>Mucoromycotina</taxon>
        <taxon>Mucoromycetes</taxon>
        <taxon>Mucorales</taxon>
        <taxon>Cunninghamellaceae</taxon>
        <taxon>Hesseltinella</taxon>
    </lineage>
</organism>
<keyword evidence="6 8" id="KW-1133">Transmembrane helix</keyword>
<dbReference type="UniPathway" id="UPA00196"/>
<feature type="transmembrane region" description="Helical" evidence="8">
    <location>
        <begin position="87"/>
        <end position="104"/>
    </location>
</feature>
<dbReference type="Proteomes" id="UP000242146">
    <property type="component" value="Unassembled WGS sequence"/>
</dbReference>
<accession>A0A1X2GSC7</accession>
<name>A0A1X2GSC7_9FUNG</name>
<evidence type="ECO:0000256" key="8">
    <source>
        <dbReference type="SAM" id="Phobius"/>
    </source>
</evidence>
<dbReference type="STRING" id="101127.A0A1X2GSC7"/>
<dbReference type="PANTHER" id="PTHR12982:SF0">
    <property type="entry name" value="PHOSPHATIDYLINOSITOL N-ACETYLGLUCOSAMINYLTRANSFERASE SUBUNIT C"/>
    <property type="match status" value="1"/>
</dbReference>
<evidence type="ECO:0000256" key="6">
    <source>
        <dbReference type="ARBA" id="ARBA00022989"/>
    </source>
</evidence>
<feature type="transmembrane region" description="Helical" evidence="8">
    <location>
        <begin position="116"/>
        <end position="134"/>
    </location>
</feature>
<dbReference type="AlphaFoldDB" id="A0A1X2GSC7"/>
<comment type="subcellular location">
    <subcellularLocation>
        <location evidence="1">Membrane</location>
        <topology evidence="1">Multi-pass membrane protein</topology>
    </subcellularLocation>
</comment>
<evidence type="ECO:0000256" key="5">
    <source>
        <dbReference type="ARBA" id="ARBA00022692"/>
    </source>
</evidence>
<comment type="pathway">
    <text evidence="2">Glycolipid biosynthesis; glycosylphosphatidylinositol-anchor biosynthesis.</text>
</comment>
<keyword evidence="5 8" id="KW-0812">Transmembrane</keyword>
<proteinExistence type="inferred from homology"/>
<gene>
    <name evidence="9" type="ORF">DM01DRAFT_1404677</name>
</gene>
<feature type="transmembrane region" description="Helical" evidence="8">
    <location>
        <begin position="199"/>
        <end position="216"/>
    </location>
</feature>
<dbReference type="EMBL" id="MCGT01000004">
    <property type="protein sequence ID" value="ORX60400.1"/>
    <property type="molecule type" value="Genomic_DNA"/>
</dbReference>
<evidence type="ECO:0000256" key="2">
    <source>
        <dbReference type="ARBA" id="ARBA00004687"/>
    </source>
</evidence>
<evidence type="ECO:0000256" key="1">
    <source>
        <dbReference type="ARBA" id="ARBA00004141"/>
    </source>
</evidence>
<dbReference type="PIRSF" id="PIRSF016104">
    <property type="entry name" value="GPI2"/>
    <property type="match status" value="1"/>
</dbReference>
<feature type="transmembrane region" description="Helical" evidence="8">
    <location>
        <begin position="228"/>
        <end position="246"/>
    </location>
</feature>
<dbReference type="GO" id="GO:0006506">
    <property type="term" value="P:GPI anchor biosynthetic process"/>
    <property type="evidence" value="ECO:0007669"/>
    <property type="project" value="UniProtKB-UniPathway"/>
</dbReference>
<feature type="transmembrane region" description="Helical" evidence="8">
    <location>
        <begin position="252"/>
        <end position="272"/>
    </location>
</feature>
<comment type="similarity">
    <text evidence="3">Belongs to the PIGC family.</text>
</comment>